<dbReference type="InParanoid" id="A0A0L0HBK8"/>
<dbReference type="OrthoDB" id="15595at2759"/>
<feature type="region of interest" description="Disordered" evidence="1">
    <location>
        <begin position="231"/>
        <end position="265"/>
    </location>
</feature>
<proteinExistence type="predicted"/>
<dbReference type="eggNOG" id="ENOG502S4IY">
    <property type="taxonomic scope" value="Eukaryota"/>
</dbReference>
<feature type="transmembrane region" description="Helical" evidence="2">
    <location>
        <begin position="145"/>
        <end position="171"/>
    </location>
</feature>
<dbReference type="InterPro" id="IPR018852">
    <property type="entry name" value="DUF2456"/>
</dbReference>
<name>A0A0L0HBK8_SPIPD</name>
<evidence type="ECO:0000313" key="4">
    <source>
        <dbReference type="Proteomes" id="UP000053201"/>
    </source>
</evidence>
<dbReference type="RefSeq" id="XP_016606143.1">
    <property type="nucleotide sequence ID" value="XM_016754712.1"/>
</dbReference>
<feature type="compositionally biased region" description="Polar residues" evidence="1">
    <location>
        <begin position="243"/>
        <end position="254"/>
    </location>
</feature>
<dbReference type="EMBL" id="KQ257461">
    <property type="protein sequence ID" value="KNC98103.1"/>
    <property type="molecule type" value="Genomic_DNA"/>
</dbReference>
<keyword evidence="2" id="KW-0472">Membrane</keyword>
<keyword evidence="2" id="KW-0812">Transmembrane</keyword>
<dbReference type="OMA" id="AVITFWW"/>
<keyword evidence="2" id="KW-1133">Transmembrane helix</keyword>
<protein>
    <submittedName>
        <fullName evidence="3">Uncharacterized protein</fullName>
    </submittedName>
</protein>
<dbReference type="PANTHER" id="PTHR28297:SF1">
    <property type="entry name" value="FUNGAL PROTEIN"/>
    <property type="match status" value="1"/>
</dbReference>
<dbReference type="Pfam" id="PF10445">
    <property type="entry name" value="DUF2456"/>
    <property type="match status" value="1"/>
</dbReference>
<sequence length="265" mass="28310">MAIKKFEMRALLPPLTTRQVLYLLLMHSLGAGILDAGINFVIAYFMYRDQPTYLWKLPNTIAGDAAVTVLIQVTLTWIIDGGLVHNDVRKGVTQPIITSHNEDTSSKWTLPRRGFLGWLCASSLDIFAAGLPFTERMRRLGNAAVRGFVVSICVLPIFWGIGIGLACATWTGLASGDQVSGWPGPQIFKAVYAFVLGAFTTPLSSIVGMAQAGDLGSEIDEASSDTTLENLQSASDLVAGQPKSDQLRSTSPSNAPGPPVGEGTV</sequence>
<gene>
    <name evidence="3" type="ORF">SPPG_06512</name>
</gene>
<feature type="transmembrane region" description="Helical" evidence="2">
    <location>
        <begin position="191"/>
        <end position="210"/>
    </location>
</feature>
<dbReference type="Proteomes" id="UP000053201">
    <property type="component" value="Unassembled WGS sequence"/>
</dbReference>
<organism evidence="3 4">
    <name type="scientific">Spizellomyces punctatus (strain DAOM BR117)</name>
    <dbReference type="NCBI Taxonomy" id="645134"/>
    <lineage>
        <taxon>Eukaryota</taxon>
        <taxon>Fungi</taxon>
        <taxon>Fungi incertae sedis</taxon>
        <taxon>Chytridiomycota</taxon>
        <taxon>Chytridiomycota incertae sedis</taxon>
        <taxon>Chytridiomycetes</taxon>
        <taxon>Spizellomycetales</taxon>
        <taxon>Spizellomycetaceae</taxon>
        <taxon>Spizellomyces</taxon>
    </lineage>
</organism>
<reference evidence="3 4" key="1">
    <citation type="submission" date="2009-08" db="EMBL/GenBank/DDBJ databases">
        <title>The Genome Sequence of Spizellomyces punctatus strain DAOM BR117.</title>
        <authorList>
            <consortium name="The Broad Institute Genome Sequencing Platform"/>
            <person name="Russ C."/>
            <person name="Cuomo C."/>
            <person name="Shea T."/>
            <person name="Young S.K."/>
            <person name="Zeng Q."/>
            <person name="Koehrsen M."/>
            <person name="Haas B."/>
            <person name="Borodovsky M."/>
            <person name="Guigo R."/>
            <person name="Alvarado L."/>
            <person name="Berlin A."/>
            <person name="Bochicchio J."/>
            <person name="Borenstein D."/>
            <person name="Chapman S."/>
            <person name="Chen Z."/>
            <person name="Engels R."/>
            <person name="Freedman E."/>
            <person name="Gellesch M."/>
            <person name="Goldberg J."/>
            <person name="Griggs A."/>
            <person name="Gujja S."/>
            <person name="Heiman D."/>
            <person name="Hepburn T."/>
            <person name="Howarth C."/>
            <person name="Jen D."/>
            <person name="Larson L."/>
            <person name="Lewis B."/>
            <person name="Mehta T."/>
            <person name="Park D."/>
            <person name="Pearson M."/>
            <person name="Roberts A."/>
            <person name="Saif S."/>
            <person name="Shenoy N."/>
            <person name="Sisk P."/>
            <person name="Stolte C."/>
            <person name="Sykes S."/>
            <person name="Thomson T."/>
            <person name="Walk T."/>
            <person name="White J."/>
            <person name="Yandava C."/>
            <person name="Burger G."/>
            <person name="Gray M.W."/>
            <person name="Holland P.W.H."/>
            <person name="King N."/>
            <person name="Lang F.B.F."/>
            <person name="Roger A.J."/>
            <person name="Ruiz-Trillo I."/>
            <person name="Lander E."/>
            <person name="Nusbaum C."/>
        </authorList>
    </citation>
    <scope>NUCLEOTIDE SEQUENCE [LARGE SCALE GENOMIC DNA]</scope>
    <source>
        <strain evidence="3 4">DAOM BR117</strain>
    </source>
</reference>
<dbReference type="VEuPathDB" id="FungiDB:SPPG_06512"/>
<keyword evidence="4" id="KW-1185">Reference proteome</keyword>
<accession>A0A0L0HBK8</accession>
<evidence type="ECO:0000256" key="2">
    <source>
        <dbReference type="SAM" id="Phobius"/>
    </source>
</evidence>
<dbReference type="AlphaFoldDB" id="A0A0L0HBK8"/>
<evidence type="ECO:0000313" key="3">
    <source>
        <dbReference type="EMBL" id="KNC98103.1"/>
    </source>
</evidence>
<dbReference type="PANTHER" id="PTHR28297">
    <property type="entry name" value="FUNGAL PROTEIN"/>
    <property type="match status" value="1"/>
</dbReference>
<evidence type="ECO:0000256" key="1">
    <source>
        <dbReference type="SAM" id="MobiDB-lite"/>
    </source>
</evidence>
<feature type="transmembrane region" description="Helical" evidence="2">
    <location>
        <begin position="21"/>
        <end position="47"/>
    </location>
</feature>
<dbReference type="GeneID" id="27689806"/>